<dbReference type="SMART" id="SM00387">
    <property type="entry name" value="HATPase_c"/>
    <property type="match status" value="1"/>
</dbReference>
<dbReference type="PRINTS" id="PR00344">
    <property type="entry name" value="BCTRLSENSOR"/>
</dbReference>
<dbReference type="AlphaFoldDB" id="A0A383R535"/>
<dbReference type="EC" id="2.7.13.3" evidence="3"/>
<dbReference type="FunFam" id="1.10.287.130:FF:000001">
    <property type="entry name" value="Two-component sensor histidine kinase"/>
    <property type="match status" value="1"/>
</dbReference>
<dbReference type="SUPFAM" id="SSF55874">
    <property type="entry name" value="ATPase domain of HSP90 chaperone/DNA topoisomerase II/histidine kinase"/>
    <property type="match status" value="1"/>
</dbReference>
<dbReference type="Pfam" id="PF00512">
    <property type="entry name" value="HisKA"/>
    <property type="match status" value="1"/>
</dbReference>
<dbReference type="PROSITE" id="PS50885">
    <property type="entry name" value="HAMP"/>
    <property type="match status" value="1"/>
</dbReference>
<dbReference type="SMART" id="SM00304">
    <property type="entry name" value="HAMP"/>
    <property type="match status" value="1"/>
</dbReference>
<dbReference type="InterPro" id="IPR003661">
    <property type="entry name" value="HisK_dim/P_dom"/>
</dbReference>
<evidence type="ECO:0000256" key="3">
    <source>
        <dbReference type="ARBA" id="ARBA00012438"/>
    </source>
</evidence>
<dbReference type="GO" id="GO:0005886">
    <property type="term" value="C:plasma membrane"/>
    <property type="evidence" value="ECO:0007669"/>
    <property type="project" value="UniProtKB-SubCell"/>
</dbReference>
<dbReference type="InterPro" id="IPR036097">
    <property type="entry name" value="HisK_dim/P_sf"/>
</dbReference>
<evidence type="ECO:0000256" key="13">
    <source>
        <dbReference type="ARBA" id="ARBA00023026"/>
    </source>
</evidence>
<dbReference type="Gene3D" id="6.10.340.10">
    <property type="match status" value="1"/>
</dbReference>
<dbReference type="CDD" id="cd00082">
    <property type="entry name" value="HisKA"/>
    <property type="match status" value="1"/>
</dbReference>
<evidence type="ECO:0000256" key="1">
    <source>
        <dbReference type="ARBA" id="ARBA00000085"/>
    </source>
</evidence>
<evidence type="ECO:0000256" key="14">
    <source>
        <dbReference type="ARBA" id="ARBA00023136"/>
    </source>
</evidence>
<evidence type="ECO:0000259" key="19">
    <source>
        <dbReference type="PROSITE" id="PS50885"/>
    </source>
</evidence>
<feature type="transmembrane region" description="Helical" evidence="17">
    <location>
        <begin position="165"/>
        <end position="186"/>
    </location>
</feature>
<evidence type="ECO:0000256" key="4">
    <source>
        <dbReference type="ARBA" id="ARBA00022475"/>
    </source>
</evidence>
<keyword evidence="10" id="KW-0067">ATP-binding</keyword>
<evidence type="ECO:0000256" key="17">
    <source>
        <dbReference type="SAM" id="Phobius"/>
    </source>
</evidence>
<feature type="domain" description="HAMP" evidence="19">
    <location>
        <begin position="189"/>
        <end position="241"/>
    </location>
</feature>
<dbReference type="CDD" id="cd06225">
    <property type="entry name" value="HAMP"/>
    <property type="match status" value="1"/>
</dbReference>
<evidence type="ECO:0000256" key="6">
    <source>
        <dbReference type="ARBA" id="ARBA00022679"/>
    </source>
</evidence>
<comment type="catalytic activity">
    <reaction evidence="1">
        <text>ATP + protein L-histidine = ADP + protein N-phospho-L-histidine.</text>
        <dbReference type="EC" id="2.7.13.3"/>
    </reaction>
</comment>
<evidence type="ECO:0000256" key="10">
    <source>
        <dbReference type="ARBA" id="ARBA00022840"/>
    </source>
</evidence>
<dbReference type="FunFam" id="3.30.565.10:FF:000006">
    <property type="entry name" value="Sensor histidine kinase WalK"/>
    <property type="match status" value="1"/>
</dbReference>
<proteinExistence type="predicted"/>
<evidence type="ECO:0000256" key="15">
    <source>
        <dbReference type="ARBA" id="ARBA00037219"/>
    </source>
</evidence>
<comment type="subcellular location">
    <subcellularLocation>
        <location evidence="2">Cell membrane</location>
        <topology evidence="2">Multi-pass membrane protein</topology>
    </subcellularLocation>
</comment>
<evidence type="ECO:0000256" key="11">
    <source>
        <dbReference type="ARBA" id="ARBA00022989"/>
    </source>
</evidence>
<dbReference type="Gene3D" id="3.30.565.10">
    <property type="entry name" value="Histidine kinase-like ATPase, C-terminal domain"/>
    <property type="match status" value="1"/>
</dbReference>
<sequence>MKTLYTRIVFFSAVIVFISFVCGVFLANIAHNQAISSHYEQKMEKVGQALARMNNMLSSGEDTADEALTNLAELGYQLYLIDPDHHVKTFGRPFKHADLSPEAIDNVLQGNTYRGMLQQRAWSSFFVPAIFENRLALSHGIPLTVNGEQHALFIRPDMVQQTEEVRVLIAVLLVSTFVISLVLISVKTRYLVKPLQRLTRATMELEKGNYEVKLDLHRNDEIGELARRFTVMAEALGQLDAVQKQFVANVSHEIQSPLTSIQGLAQQLMDHPLPPEQERRYLHIIADESRRLSGISRQLLTLASLERGSEMMKQASIRLDEQLREVIILLEPQWNVKDIELDLQLDSVKLTGDTGLLYQAWTNLLTNAIKFTASQGTIGIQCKQQGEDIIVVVSDTGRGIPEDVLPHIFERFYKYSELAEPGQSQHGTGLGLAIVKRIIELHNGTIRVSSEVGQGTIFTIRFLK</sequence>
<evidence type="ECO:0000256" key="12">
    <source>
        <dbReference type="ARBA" id="ARBA00023012"/>
    </source>
</evidence>
<keyword evidence="11 17" id="KW-1133">Transmembrane helix</keyword>
<organism evidence="20 21">
    <name type="scientific">Paenibacillus alvei</name>
    <name type="common">Bacillus alvei</name>
    <dbReference type="NCBI Taxonomy" id="44250"/>
    <lineage>
        <taxon>Bacteria</taxon>
        <taxon>Bacillati</taxon>
        <taxon>Bacillota</taxon>
        <taxon>Bacilli</taxon>
        <taxon>Bacillales</taxon>
        <taxon>Paenibacillaceae</taxon>
        <taxon>Paenibacillus</taxon>
    </lineage>
</organism>
<evidence type="ECO:0000313" key="21">
    <source>
        <dbReference type="Proteomes" id="UP000304148"/>
    </source>
</evidence>
<keyword evidence="4" id="KW-1003">Cell membrane</keyword>
<dbReference type="InterPro" id="IPR004358">
    <property type="entry name" value="Sig_transdc_His_kin-like_C"/>
</dbReference>
<dbReference type="PROSITE" id="PS50109">
    <property type="entry name" value="HIS_KIN"/>
    <property type="match status" value="1"/>
</dbReference>
<keyword evidence="9 20" id="KW-0418">Kinase</keyword>
<gene>
    <name evidence="20" type="ORF">PBLR_10490</name>
</gene>
<accession>A0A383R535</accession>
<dbReference type="Gene3D" id="1.10.287.130">
    <property type="match status" value="1"/>
</dbReference>
<name>A0A383R535_PAEAL</name>
<dbReference type="InterPro" id="IPR005467">
    <property type="entry name" value="His_kinase_dom"/>
</dbReference>
<evidence type="ECO:0000256" key="9">
    <source>
        <dbReference type="ARBA" id="ARBA00022777"/>
    </source>
</evidence>
<keyword evidence="13" id="KW-0843">Virulence</keyword>
<reference evidence="21" key="1">
    <citation type="submission" date="2018-08" db="EMBL/GenBank/DDBJ databases">
        <authorList>
            <person name="Chevrot R."/>
        </authorList>
    </citation>
    <scope>NUCLEOTIDE SEQUENCE [LARGE SCALE GENOMIC DNA]</scope>
</reference>
<evidence type="ECO:0000256" key="2">
    <source>
        <dbReference type="ARBA" id="ARBA00004651"/>
    </source>
</evidence>
<dbReference type="GO" id="GO:0000155">
    <property type="term" value="F:phosphorelay sensor kinase activity"/>
    <property type="evidence" value="ECO:0007669"/>
    <property type="project" value="InterPro"/>
</dbReference>
<dbReference type="RefSeq" id="WP_138184547.1">
    <property type="nucleotide sequence ID" value="NZ_LS992241.1"/>
</dbReference>
<evidence type="ECO:0000256" key="8">
    <source>
        <dbReference type="ARBA" id="ARBA00022741"/>
    </source>
</evidence>
<dbReference type="SUPFAM" id="SSF158472">
    <property type="entry name" value="HAMP domain-like"/>
    <property type="match status" value="1"/>
</dbReference>
<dbReference type="Pfam" id="PF02518">
    <property type="entry name" value="HATPase_c"/>
    <property type="match status" value="1"/>
</dbReference>
<dbReference type="PANTHER" id="PTHR45528:SF11">
    <property type="entry name" value="HISTIDINE KINASE"/>
    <property type="match status" value="1"/>
</dbReference>
<keyword evidence="5" id="KW-0597">Phosphoprotein</keyword>
<dbReference type="Pfam" id="PF00672">
    <property type="entry name" value="HAMP"/>
    <property type="match status" value="1"/>
</dbReference>
<dbReference type="SUPFAM" id="SSF47384">
    <property type="entry name" value="Homodimeric domain of signal transducing histidine kinase"/>
    <property type="match status" value="1"/>
</dbReference>
<keyword evidence="7 17" id="KW-0812">Transmembrane</keyword>
<protein>
    <recommendedName>
        <fullName evidence="16">Heme sensor protein HssS</fullName>
        <ecNumber evidence="3">2.7.13.3</ecNumber>
    </recommendedName>
</protein>
<dbReference type="Proteomes" id="UP000304148">
    <property type="component" value="Chromosome"/>
</dbReference>
<feature type="domain" description="Histidine kinase" evidence="18">
    <location>
        <begin position="249"/>
        <end position="464"/>
    </location>
</feature>
<comment type="function">
    <text evidence="15">Member of the two-component regulatory system HssS/HssR involved in intracellular heme homeostasis and tempering of staphylococcal virulence. HssS functions as a heme sensor histidine kinase which is autophosphorylated at a histidine residue and transfers its phosphate group to an aspartate residue of HssR. HssR/HssS activates the expression of hrtAB, an efflux pump, in response to extracellular heme, hemin, hemoglobin or blood.</text>
</comment>
<keyword evidence="12" id="KW-0902">Two-component regulatory system</keyword>
<evidence type="ECO:0000256" key="5">
    <source>
        <dbReference type="ARBA" id="ARBA00022553"/>
    </source>
</evidence>
<dbReference type="InterPro" id="IPR050398">
    <property type="entry name" value="HssS/ArlS-like"/>
</dbReference>
<dbReference type="CDD" id="cd00075">
    <property type="entry name" value="HATPase"/>
    <property type="match status" value="1"/>
</dbReference>
<keyword evidence="8" id="KW-0547">Nucleotide-binding</keyword>
<dbReference type="PANTHER" id="PTHR45528">
    <property type="entry name" value="SENSOR HISTIDINE KINASE CPXA"/>
    <property type="match status" value="1"/>
</dbReference>
<dbReference type="InterPro" id="IPR003660">
    <property type="entry name" value="HAMP_dom"/>
</dbReference>
<dbReference type="GO" id="GO:0005524">
    <property type="term" value="F:ATP binding"/>
    <property type="evidence" value="ECO:0007669"/>
    <property type="project" value="UniProtKB-KW"/>
</dbReference>
<feature type="transmembrane region" description="Helical" evidence="17">
    <location>
        <begin position="6"/>
        <end position="27"/>
    </location>
</feature>
<evidence type="ECO:0000256" key="16">
    <source>
        <dbReference type="ARBA" id="ARBA00040841"/>
    </source>
</evidence>
<dbReference type="InterPro" id="IPR036890">
    <property type="entry name" value="HATPase_C_sf"/>
</dbReference>
<evidence type="ECO:0000313" key="20">
    <source>
        <dbReference type="EMBL" id="SYX82070.1"/>
    </source>
</evidence>
<dbReference type="InterPro" id="IPR003594">
    <property type="entry name" value="HATPase_dom"/>
</dbReference>
<dbReference type="SMART" id="SM00388">
    <property type="entry name" value="HisKA"/>
    <property type="match status" value="1"/>
</dbReference>
<keyword evidence="14 17" id="KW-0472">Membrane</keyword>
<keyword evidence="6" id="KW-0808">Transferase</keyword>
<dbReference type="EMBL" id="LS992241">
    <property type="protein sequence ID" value="SYX82070.1"/>
    <property type="molecule type" value="Genomic_DNA"/>
</dbReference>
<evidence type="ECO:0000256" key="7">
    <source>
        <dbReference type="ARBA" id="ARBA00022692"/>
    </source>
</evidence>
<evidence type="ECO:0000259" key="18">
    <source>
        <dbReference type="PROSITE" id="PS50109"/>
    </source>
</evidence>